<dbReference type="RefSeq" id="WP_044731424.1">
    <property type="nucleotide sequence ID" value="NZ_JYBP01000003.1"/>
</dbReference>
<dbReference type="EMBL" id="JYBP01000003">
    <property type="protein sequence ID" value="KJE26011.1"/>
    <property type="molecule type" value="Genomic_DNA"/>
</dbReference>
<feature type="modified residue" description="Phosphohistidine; by HPr" evidence="7">
    <location>
        <position position="83"/>
    </location>
</feature>
<dbReference type="AlphaFoldDB" id="A0A0D8BPF3"/>
<evidence type="ECO:0000256" key="5">
    <source>
        <dbReference type="PIRSR" id="PIRSR000699-1"/>
    </source>
</evidence>
<dbReference type="Gene3D" id="1.20.58.80">
    <property type="entry name" value="Phosphotransferase system, lactose/cellobiose-type IIA subunit"/>
    <property type="match status" value="1"/>
</dbReference>
<dbReference type="PIRSF" id="PIRSF000699">
    <property type="entry name" value="PTS_IILac_III"/>
    <property type="match status" value="1"/>
</dbReference>
<dbReference type="GO" id="GO:0046872">
    <property type="term" value="F:metal ion binding"/>
    <property type="evidence" value="ECO:0007669"/>
    <property type="project" value="UniProtKB-KW"/>
</dbReference>
<keyword evidence="1" id="KW-0813">Transport</keyword>
<dbReference type="OrthoDB" id="350602at2"/>
<dbReference type="SUPFAM" id="SSF46973">
    <property type="entry name" value="Enzyme IIa from lactose specific PTS, IIa-lac"/>
    <property type="match status" value="1"/>
</dbReference>
<protein>
    <submittedName>
        <fullName evidence="8">Oligo-beta-mannoside-specific phosphotransferase enzyme IIA component</fullName>
    </submittedName>
</protein>
<accession>A0A0D8BPF3</accession>
<sequence length="110" mass="12590">MEKIDVNQLTNEQVAFQLILHSGNARSKIVQAIREYRVGQTREAERLIQEAEQDLSVAHDVHFQLIQKEAGGEETNLTLLLMHAEDHVMSTLAMKEIVKEMLALLKERNL</sequence>
<evidence type="ECO:0000256" key="3">
    <source>
        <dbReference type="ARBA" id="ARBA00022679"/>
    </source>
</evidence>
<reference evidence="8 9" key="1">
    <citation type="submission" date="2015-01" db="EMBL/GenBank/DDBJ databases">
        <authorList>
            <person name="Filippidou S."/>
            <person name="Jeanneret N."/>
            <person name="Russel-Delif L."/>
            <person name="Junier T."/>
            <person name="Wunderlin T."/>
            <person name="Molina V."/>
            <person name="Johnson S.L."/>
            <person name="Davenport K.W."/>
            <person name="Chain P.S."/>
            <person name="Dorador C."/>
            <person name="Junier P."/>
        </authorList>
    </citation>
    <scope>NUCLEOTIDE SEQUENCE [LARGE SCALE GENOMIC DNA]</scope>
    <source>
        <strain evidence="8 9">Et7/4</strain>
    </source>
</reference>
<evidence type="ECO:0000256" key="1">
    <source>
        <dbReference type="ARBA" id="ARBA00022448"/>
    </source>
</evidence>
<dbReference type="InterPro" id="IPR003188">
    <property type="entry name" value="PTS_IIA_lac/cel"/>
</dbReference>
<comment type="caution">
    <text evidence="8">The sequence shown here is derived from an EMBL/GenBank/DDBJ whole genome shotgun (WGS) entry which is preliminary data.</text>
</comment>
<keyword evidence="6" id="KW-0479">Metal-binding</keyword>
<gene>
    <name evidence="8" type="primary">gmuA</name>
    <name evidence="8" type="ORF">LG52_1424</name>
</gene>
<dbReference type="GO" id="GO:0009401">
    <property type="term" value="P:phosphoenolpyruvate-dependent sugar phosphotransferase system"/>
    <property type="evidence" value="ECO:0007669"/>
    <property type="project" value="UniProtKB-KW"/>
</dbReference>
<keyword evidence="3 8" id="KW-0808">Transferase</keyword>
<evidence type="ECO:0000313" key="9">
    <source>
        <dbReference type="Proteomes" id="UP000032522"/>
    </source>
</evidence>
<feature type="active site" description="Tele-phosphohistidine intermediate" evidence="5">
    <location>
        <position position="83"/>
    </location>
</feature>
<dbReference type="CDD" id="cd00215">
    <property type="entry name" value="PTS_IIA_lac"/>
    <property type="match status" value="1"/>
</dbReference>
<keyword evidence="2" id="KW-0762">Sugar transport</keyword>
<proteinExistence type="predicted"/>
<name>A0A0D8BPF3_GEOKU</name>
<evidence type="ECO:0000256" key="2">
    <source>
        <dbReference type="ARBA" id="ARBA00022597"/>
    </source>
</evidence>
<organism evidence="8 9">
    <name type="scientific">Geobacillus kaustophilus</name>
    <dbReference type="NCBI Taxonomy" id="1462"/>
    <lineage>
        <taxon>Bacteria</taxon>
        <taxon>Bacillati</taxon>
        <taxon>Bacillota</taxon>
        <taxon>Bacilli</taxon>
        <taxon>Bacillales</taxon>
        <taxon>Anoxybacillaceae</taxon>
        <taxon>Geobacillus</taxon>
        <taxon>Geobacillus thermoleovorans group</taxon>
    </lineage>
</organism>
<comment type="cofactor">
    <cofactor evidence="6">
        <name>Mg(2+)</name>
        <dbReference type="ChEBI" id="CHEBI:18420"/>
    </cofactor>
    <text evidence="6">Binds 1 Mg(2+) ion per trimer.</text>
</comment>
<dbReference type="PANTHER" id="PTHR34382:SF10">
    <property type="entry name" value="PTS SYSTEM OLIGO-BETA-MANNOSIDE-SPECIFIC EIIA COMPONENT"/>
    <property type="match status" value="1"/>
</dbReference>
<evidence type="ECO:0000256" key="6">
    <source>
        <dbReference type="PIRSR" id="PIRSR000699-2"/>
    </source>
</evidence>
<keyword evidence="4" id="KW-0598">Phosphotransferase system</keyword>
<evidence type="ECO:0000256" key="4">
    <source>
        <dbReference type="ARBA" id="ARBA00022683"/>
    </source>
</evidence>
<dbReference type="Pfam" id="PF02255">
    <property type="entry name" value="PTS_IIA"/>
    <property type="match status" value="1"/>
</dbReference>
<feature type="binding site" evidence="6">
    <location>
        <position position="86"/>
    </location>
    <ligand>
        <name>Mg(2+)</name>
        <dbReference type="ChEBI" id="CHEBI:18420"/>
        <note>ligand shared between all trimeric partners</note>
    </ligand>
</feature>
<evidence type="ECO:0000256" key="7">
    <source>
        <dbReference type="PROSITE-ProRule" id="PRU00418"/>
    </source>
</evidence>
<dbReference type="Proteomes" id="UP000032522">
    <property type="component" value="Unassembled WGS sequence"/>
</dbReference>
<evidence type="ECO:0000313" key="8">
    <source>
        <dbReference type="EMBL" id="KJE26011.1"/>
    </source>
</evidence>
<dbReference type="PROSITE" id="PS51095">
    <property type="entry name" value="PTS_EIIA_TYPE_3"/>
    <property type="match status" value="1"/>
</dbReference>
<dbReference type="PANTHER" id="PTHR34382">
    <property type="entry name" value="PTS SYSTEM N,N'-DIACETYLCHITOBIOSE-SPECIFIC EIIA COMPONENT"/>
    <property type="match status" value="1"/>
</dbReference>
<dbReference type="GO" id="GO:0016740">
    <property type="term" value="F:transferase activity"/>
    <property type="evidence" value="ECO:0007669"/>
    <property type="project" value="UniProtKB-KW"/>
</dbReference>
<dbReference type="InterPro" id="IPR036542">
    <property type="entry name" value="PTS_IIA_lac/cel_sf"/>
</dbReference>
<dbReference type="PATRIC" id="fig|1462.6.peg.1621"/>
<keyword evidence="6" id="KW-0460">Magnesium</keyword>